<evidence type="ECO:0000256" key="1">
    <source>
        <dbReference type="SAM" id="MobiDB-lite"/>
    </source>
</evidence>
<evidence type="ECO:0000313" key="2">
    <source>
        <dbReference type="EMBL" id="QRW15940.1"/>
    </source>
</evidence>
<evidence type="ECO:0000313" key="3">
    <source>
        <dbReference type="Proteomes" id="UP000650533"/>
    </source>
</evidence>
<proteinExistence type="predicted"/>
<reference evidence="2" key="1">
    <citation type="submission" date="2020-05" db="EMBL/GenBank/DDBJ databases">
        <title>Evolutionary and genomic comparisons of hybrid uninucleate and nonhybrid Rhizoctonia fungi.</title>
        <authorList>
            <person name="Li C."/>
            <person name="Chen X."/>
        </authorList>
    </citation>
    <scope>NUCLEOTIDE SEQUENCE</scope>
    <source>
        <strain evidence="2">AG-1 IA</strain>
    </source>
</reference>
<sequence>MVWQNLIPQLIELWTGDFNDLDAGLEDYHLRLNAWNAFCDACVPSKRTMPGSFGCPVPNPRKPSHFIAESWNILTTQMAPLLLYKRFSDKRIYYQFDKNQLQTCPVNIHYLLHVANSIEYMGPIWCYWAFPMEQFCSFVVNLVKSQQYPYANIDKRTPFTGQKQAEESDGATLVRGYPLALLLSPHSTLLPVDQHLRQQIVRYLTTSFKILSDVAKELIPDKLEQWGRLWIGNGGNEVHARGYHKLRSDGRDAAFVCYKLMVDQDANLVLANKRLKEESQYGKLRHVFVVTIPPKTPNINPSRKKNQYLLLAQIYKAPVKSNKIEGKKLIWYKGKLGTGEVVNVSTIQCAVGRIKDVSAYITWVVVLAVKAKSKGQSVWTMEIRDLSTAASGPTADEANNAASNNEDKTAQPDHYQQPQQNYQSAQQYPHGVPEV</sequence>
<feature type="region of interest" description="Disordered" evidence="1">
    <location>
        <begin position="389"/>
        <end position="435"/>
    </location>
</feature>
<name>A0A8H8NMF0_9AGAM</name>
<dbReference type="RefSeq" id="XP_043176177.1">
    <property type="nucleotide sequence ID" value="XM_043323758.1"/>
</dbReference>
<dbReference type="AlphaFoldDB" id="A0A8H8NMF0"/>
<accession>A0A8H8NMF0</accession>
<protein>
    <submittedName>
        <fullName evidence="2">Transposase family Tnp2 protein</fullName>
    </submittedName>
</protein>
<dbReference type="KEGG" id="rsx:RhiXN_03941"/>
<organism evidence="2 3">
    <name type="scientific">Rhizoctonia solani</name>
    <dbReference type="NCBI Taxonomy" id="456999"/>
    <lineage>
        <taxon>Eukaryota</taxon>
        <taxon>Fungi</taxon>
        <taxon>Dikarya</taxon>
        <taxon>Basidiomycota</taxon>
        <taxon>Agaricomycotina</taxon>
        <taxon>Agaricomycetes</taxon>
        <taxon>Cantharellales</taxon>
        <taxon>Ceratobasidiaceae</taxon>
        <taxon>Rhizoctonia</taxon>
    </lineage>
</organism>
<dbReference type="GeneID" id="67026221"/>
<gene>
    <name evidence="2" type="ORF">RhiXN_03941</name>
</gene>
<feature type="compositionally biased region" description="Low complexity" evidence="1">
    <location>
        <begin position="412"/>
        <end position="429"/>
    </location>
</feature>
<dbReference type="Proteomes" id="UP000650533">
    <property type="component" value="Chromosome 1"/>
</dbReference>
<dbReference type="EMBL" id="CP059658">
    <property type="protein sequence ID" value="QRW15940.1"/>
    <property type="molecule type" value="Genomic_DNA"/>
</dbReference>
<feature type="compositionally biased region" description="Low complexity" evidence="1">
    <location>
        <begin position="395"/>
        <end position="404"/>
    </location>
</feature>